<reference evidence="2" key="2">
    <citation type="submission" date="2010-03" db="EMBL/GenBank/DDBJ databases">
        <title>The genome sequence of Coccidioides posadasii strain Silveira.</title>
        <authorList>
            <consortium name="The Broad Institute Genome Sequencing Center for Infectious Disease"/>
            <person name="Neafsey D."/>
            <person name="Orbach M."/>
            <person name="Henn M.R."/>
            <person name="Cole G.T."/>
            <person name="Galgiani J."/>
            <person name="Gardner M.J."/>
            <person name="Kirkland T.N."/>
            <person name="Taylor J.W."/>
            <person name="Young S.K."/>
            <person name="Zeng Q."/>
            <person name="Koehrsen M."/>
            <person name="Alvarado L."/>
            <person name="Berlin A."/>
            <person name="Borenstein D."/>
            <person name="Chapman S.B."/>
            <person name="Chen Z."/>
            <person name="Engels R."/>
            <person name="Freedman E."/>
            <person name="Gellesch M."/>
            <person name="Goldberg J."/>
            <person name="Griggs A."/>
            <person name="Gujja S."/>
            <person name="Heilman E."/>
            <person name="Heiman D."/>
            <person name="Howarth C."/>
            <person name="Jen D."/>
            <person name="Larson L."/>
            <person name="Mehta T."/>
            <person name="Neiman D."/>
            <person name="Park D."/>
            <person name="Pearson M."/>
            <person name="Richards J."/>
            <person name="Roberts A."/>
            <person name="Saif S."/>
            <person name="Shea T."/>
            <person name="Shenoy N."/>
            <person name="Sisk P."/>
            <person name="Stolte C."/>
            <person name="Sykes S."/>
            <person name="Walk T."/>
            <person name="White J."/>
            <person name="Yandava C."/>
            <person name="Haas B."/>
            <person name="Nusbaum C."/>
            <person name="Birren B."/>
        </authorList>
    </citation>
    <scope>NUCLEOTIDE SEQUENCE [LARGE SCALE GENOMIC DNA]</scope>
    <source>
        <strain evidence="2">RMSCC 757 / Silveira</strain>
    </source>
</reference>
<dbReference type="InterPro" id="IPR024079">
    <property type="entry name" value="MetalloPept_cat_dom_sf"/>
</dbReference>
<reference evidence="2" key="1">
    <citation type="journal article" date="2010" name="Genome Res.">
        <title>Population genomic sequencing of Coccidioides fungi reveals recent hybridization and transposon control.</title>
        <authorList>
            <person name="Neafsey D.E."/>
            <person name="Barker B.M."/>
            <person name="Sharpton T.J."/>
            <person name="Stajich J.E."/>
            <person name="Park D.J."/>
            <person name="Whiston E."/>
            <person name="Hung C.-Y."/>
            <person name="McMahan C."/>
            <person name="White J."/>
            <person name="Sykes S."/>
            <person name="Heiman D."/>
            <person name="Young S."/>
            <person name="Zeng Q."/>
            <person name="Abouelleil A."/>
            <person name="Aftuck L."/>
            <person name="Bessette D."/>
            <person name="Brown A."/>
            <person name="FitzGerald M."/>
            <person name="Lui A."/>
            <person name="Macdonald J.P."/>
            <person name="Priest M."/>
            <person name="Orbach M.J."/>
            <person name="Galgiani J.N."/>
            <person name="Kirkland T.N."/>
            <person name="Cole G.T."/>
            <person name="Birren B.W."/>
            <person name="Henn M.R."/>
            <person name="Taylor J.W."/>
            <person name="Rounsley S.D."/>
        </authorList>
    </citation>
    <scope>NUCLEOTIDE SEQUENCE [LARGE SCALE GENOMIC DNA]</scope>
    <source>
        <strain evidence="2">RMSCC 757 / Silveira</strain>
    </source>
</reference>
<evidence type="ECO:0000313" key="2">
    <source>
        <dbReference type="Proteomes" id="UP000002497"/>
    </source>
</evidence>
<proteinExistence type="predicted"/>
<name>E9D625_COCPS</name>
<dbReference type="VEuPathDB" id="FungiDB:CPSG_05055"/>
<dbReference type="GO" id="GO:0008237">
    <property type="term" value="F:metallopeptidase activity"/>
    <property type="evidence" value="ECO:0007669"/>
    <property type="project" value="InterPro"/>
</dbReference>
<dbReference type="SUPFAM" id="SSF55486">
    <property type="entry name" value="Metalloproteases ('zincins'), catalytic domain"/>
    <property type="match status" value="1"/>
</dbReference>
<organism evidence="2">
    <name type="scientific">Coccidioides posadasii (strain RMSCC 757 / Silveira)</name>
    <name type="common">Valley fever fungus</name>
    <dbReference type="NCBI Taxonomy" id="443226"/>
    <lineage>
        <taxon>Eukaryota</taxon>
        <taxon>Fungi</taxon>
        <taxon>Dikarya</taxon>
        <taxon>Ascomycota</taxon>
        <taxon>Pezizomycotina</taxon>
        <taxon>Eurotiomycetes</taxon>
        <taxon>Eurotiomycetidae</taxon>
        <taxon>Onygenales</taxon>
        <taxon>Onygenaceae</taxon>
        <taxon>Coccidioides</taxon>
    </lineage>
</organism>
<dbReference type="HOGENOM" id="CLU_069171_0_0_1"/>
<keyword evidence="2" id="KW-1185">Reference proteome</keyword>
<dbReference type="OMA" id="DKNDWST"/>
<gene>
    <name evidence="1" type="ORF">CPSG_05055</name>
</gene>
<dbReference type="Gene3D" id="3.40.390.10">
    <property type="entry name" value="Collagenase (Catalytic Domain)"/>
    <property type="match status" value="1"/>
</dbReference>
<protein>
    <submittedName>
        <fullName evidence="1">Uncharacterized protein</fullName>
    </submittedName>
</protein>
<dbReference type="EMBL" id="GL636492">
    <property type="protein sequence ID" value="EFW18369.1"/>
    <property type="molecule type" value="Genomic_DNA"/>
</dbReference>
<sequence length="345" mass="39001">MKFPVPGLSGSFMKLLVVALSTQLVSGNGSFHLKVSDCSLLEEGLVFKAVKSMKLAASVAEDRTKKLLEVLRKNPGPDDSVKGSDISSLMFFETMFGEVDPCGGVQRVEDIYKRIVTFRETLQNPQYKVNIVCREAFLKQEEGLDMDTEVMDMRPPEWGGQRLNFVESKDQLFPCKSGETQAWSSTKYDMEPELVDLTVLCDQVLKSSNWNEYNSVPYETLRKKEFEPDSRKIDDIDDYNLATILTHEFSHSGSIYDCDPTEDHDLNGELCYGWNLVTQLAQKDPVAASRNADTFAIFLLGKYSRTKPRMTLDKNDWSTGSSKPVPPDFPGPISRLTWNDGKWQK</sequence>
<dbReference type="AlphaFoldDB" id="E9D625"/>
<dbReference type="OrthoDB" id="412874at2759"/>
<evidence type="ECO:0000313" key="1">
    <source>
        <dbReference type="EMBL" id="EFW18369.1"/>
    </source>
</evidence>
<dbReference type="Proteomes" id="UP000002497">
    <property type="component" value="Unassembled WGS sequence"/>
</dbReference>
<dbReference type="eggNOG" id="ENOG502T4TG">
    <property type="taxonomic scope" value="Eukaryota"/>
</dbReference>
<dbReference type="VEuPathDB" id="FungiDB:D8B26_005164"/>
<accession>E9D625</accession>